<reference evidence="8 9" key="1">
    <citation type="submission" date="2023-09" db="EMBL/GenBank/DDBJ databases">
        <authorList>
            <person name="Wang M."/>
        </authorList>
    </citation>
    <scope>NUCLEOTIDE SEQUENCE [LARGE SCALE GENOMIC DNA]</scope>
    <source>
        <strain evidence="8">GT-2023</strain>
        <tissue evidence="8">Liver</tissue>
    </source>
</reference>
<feature type="transmembrane region" description="Helical" evidence="6">
    <location>
        <begin position="349"/>
        <end position="370"/>
    </location>
</feature>
<evidence type="ECO:0000256" key="2">
    <source>
        <dbReference type="ARBA" id="ARBA00023136"/>
    </source>
</evidence>
<evidence type="ECO:0000256" key="6">
    <source>
        <dbReference type="SAM" id="Phobius"/>
    </source>
</evidence>
<dbReference type="InterPro" id="IPR003599">
    <property type="entry name" value="Ig_sub"/>
</dbReference>
<dbReference type="SUPFAM" id="SSF48726">
    <property type="entry name" value="Immunoglobulin"/>
    <property type="match status" value="2"/>
</dbReference>
<evidence type="ECO:0000259" key="7">
    <source>
        <dbReference type="PROSITE" id="PS50835"/>
    </source>
</evidence>
<keyword evidence="2 6" id="KW-0472">Membrane</keyword>
<dbReference type="InterPro" id="IPR013783">
    <property type="entry name" value="Ig-like_fold"/>
</dbReference>
<evidence type="ECO:0000256" key="3">
    <source>
        <dbReference type="ARBA" id="ARBA00023319"/>
    </source>
</evidence>
<dbReference type="Proteomes" id="UP001558613">
    <property type="component" value="Unassembled WGS sequence"/>
</dbReference>
<evidence type="ECO:0000313" key="8">
    <source>
        <dbReference type="EMBL" id="KAL1278773.1"/>
    </source>
</evidence>
<dbReference type="SMART" id="SM00409">
    <property type="entry name" value="IG"/>
    <property type="match status" value="1"/>
</dbReference>
<keyword evidence="6" id="KW-0812">Transmembrane</keyword>
<proteinExistence type="predicted"/>
<keyword evidence="3" id="KW-0393">Immunoglobulin domain</keyword>
<keyword evidence="4" id="KW-0175">Coiled coil</keyword>
<comment type="subcellular location">
    <subcellularLocation>
        <location evidence="1">Membrane</location>
    </subcellularLocation>
</comment>
<keyword evidence="9" id="KW-1185">Reference proteome</keyword>
<feature type="coiled-coil region" evidence="4">
    <location>
        <begin position="4"/>
        <end position="74"/>
    </location>
</feature>
<dbReference type="InterPro" id="IPR053896">
    <property type="entry name" value="BTN3A2-like_Ig-C"/>
</dbReference>
<evidence type="ECO:0000256" key="5">
    <source>
        <dbReference type="SAM" id="MobiDB-lite"/>
    </source>
</evidence>
<feature type="non-terminal residue" evidence="8">
    <location>
        <position position="1"/>
    </location>
</feature>
<organism evidence="8 9">
    <name type="scientific">Cirrhinus molitorella</name>
    <name type="common">mud carp</name>
    <dbReference type="NCBI Taxonomy" id="172907"/>
    <lineage>
        <taxon>Eukaryota</taxon>
        <taxon>Metazoa</taxon>
        <taxon>Chordata</taxon>
        <taxon>Craniata</taxon>
        <taxon>Vertebrata</taxon>
        <taxon>Euteleostomi</taxon>
        <taxon>Actinopterygii</taxon>
        <taxon>Neopterygii</taxon>
        <taxon>Teleostei</taxon>
        <taxon>Ostariophysi</taxon>
        <taxon>Cypriniformes</taxon>
        <taxon>Cyprinidae</taxon>
        <taxon>Labeoninae</taxon>
        <taxon>Labeonini</taxon>
        <taxon>Cirrhinus</taxon>
    </lineage>
</organism>
<dbReference type="Pfam" id="PF22705">
    <property type="entry name" value="C2-set_3"/>
    <property type="match status" value="1"/>
</dbReference>
<sequence>LYQLNNENEIIEKEDGQLQKVEIKLQKECDTLQNEISRIQQESDEYMRRIKQEHEQLEKEKNIIKQERDQLQNEMSGIQECSSECDQLLQKEKTRIKQEKTPEQSPCHSKMKFICLTFLIISGIAYSRSEQFDVVGPAGAVFAVAGEDVILPCSVKPNISVVDMRVEWFRPDLKDSQLVHLYKDHEDRNTDQIQFYRGRTKLIHQELQKGNASLKLSSVQVSDKGLYRCFIQSKSWYDDATVIVRLEAVGSPPVITVDGFDHSERLHLQCESEGWDSEPVLEWMNSEGVNLNSETTEVQRNTDGFSVRHTITVRHRADKIHCRVKLRHHMLETMIVTPSKSFNPWRTSVILSSIAVALIVIVGILIAVFGHKYREHDKLQNENRRKKQEHDTLQTEISRKQEEHDQLQEEKDRIQQQYSELLQNGNKKIAQERNQVQEEKQRIQQERDRLQNANKKIKQDYQETYTWTNNQLPVLERVGFGIVKFMQGTLQVRTKQQGKKTKK</sequence>
<dbReference type="InterPro" id="IPR007110">
    <property type="entry name" value="Ig-like_dom"/>
</dbReference>
<dbReference type="SMART" id="SM00406">
    <property type="entry name" value="IGv"/>
    <property type="match status" value="1"/>
</dbReference>
<protein>
    <recommendedName>
        <fullName evidence="7">Ig-like domain-containing protein</fullName>
    </recommendedName>
</protein>
<comment type="caution">
    <text evidence="8">The sequence shown here is derived from an EMBL/GenBank/DDBJ whole genome shotgun (WGS) entry which is preliminary data.</text>
</comment>
<dbReference type="Gene3D" id="2.60.40.10">
    <property type="entry name" value="Immunoglobulins"/>
    <property type="match status" value="2"/>
</dbReference>
<dbReference type="EMBL" id="JAYMGO010000003">
    <property type="protein sequence ID" value="KAL1278773.1"/>
    <property type="molecule type" value="Genomic_DNA"/>
</dbReference>
<dbReference type="PANTHER" id="PTHR24100">
    <property type="entry name" value="BUTYROPHILIN"/>
    <property type="match status" value="1"/>
</dbReference>
<dbReference type="InterPro" id="IPR036179">
    <property type="entry name" value="Ig-like_dom_sf"/>
</dbReference>
<dbReference type="InterPro" id="IPR013106">
    <property type="entry name" value="Ig_V-set"/>
</dbReference>
<dbReference type="PROSITE" id="PS50835">
    <property type="entry name" value="IG_LIKE"/>
    <property type="match status" value="2"/>
</dbReference>
<feature type="domain" description="Ig-like" evidence="7">
    <location>
        <begin position="146"/>
        <end position="243"/>
    </location>
</feature>
<feature type="region of interest" description="Disordered" evidence="5">
    <location>
        <begin position="379"/>
        <end position="409"/>
    </location>
</feature>
<evidence type="ECO:0000256" key="4">
    <source>
        <dbReference type="SAM" id="Coils"/>
    </source>
</evidence>
<feature type="domain" description="Ig-like" evidence="7">
    <location>
        <begin position="252"/>
        <end position="343"/>
    </location>
</feature>
<evidence type="ECO:0000256" key="1">
    <source>
        <dbReference type="ARBA" id="ARBA00004370"/>
    </source>
</evidence>
<gene>
    <name evidence="8" type="ORF">QQF64_025446</name>
</gene>
<name>A0ABR3NP39_9TELE</name>
<dbReference type="InterPro" id="IPR050504">
    <property type="entry name" value="IgSF_BTN/MOG"/>
</dbReference>
<keyword evidence="6" id="KW-1133">Transmembrane helix</keyword>
<dbReference type="Pfam" id="PF07686">
    <property type="entry name" value="V-set"/>
    <property type="match status" value="1"/>
</dbReference>
<evidence type="ECO:0000313" key="9">
    <source>
        <dbReference type="Proteomes" id="UP001558613"/>
    </source>
</evidence>
<accession>A0ABR3NP39</accession>
<dbReference type="PANTHER" id="PTHR24100:SF151">
    <property type="entry name" value="ICOS LIGAND"/>
    <property type="match status" value="1"/>
</dbReference>